<dbReference type="Pfam" id="PF00704">
    <property type="entry name" value="Glyco_hydro_18"/>
    <property type="match status" value="1"/>
</dbReference>
<dbReference type="InterPro" id="IPR029070">
    <property type="entry name" value="Chitinase_insertion_sf"/>
</dbReference>
<reference evidence="11 12" key="1">
    <citation type="submission" date="2019-01" db="EMBL/GenBank/DDBJ databases">
        <title>Draft genome sequence of Psathyrella aberdarensis IHI B618.</title>
        <authorList>
            <person name="Buettner E."/>
            <person name="Kellner H."/>
        </authorList>
    </citation>
    <scope>NUCLEOTIDE SEQUENCE [LARGE SCALE GENOMIC DNA]</scope>
    <source>
        <strain evidence="11 12">IHI B618</strain>
    </source>
</reference>
<keyword evidence="4" id="KW-0119">Carbohydrate metabolism</keyword>
<dbReference type="PANTHER" id="PTHR11177:SF317">
    <property type="entry name" value="CHITINASE 12-RELATED"/>
    <property type="match status" value="1"/>
</dbReference>
<evidence type="ECO:0000256" key="5">
    <source>
        <dbReference type="ARBA" id="ARBA00023295"/>
    </source>
</evidence>
<comment type="caution">
    <text evidence="11">The sequence shown here is derived from an EMBL/GenBank/DDBJ whole genome shotgun (WGS) entry which is preliminary data.</text>
</comment>
<keyword evidence="3" id="KW-0146">Chitin degradation</keyword>
<dbReference type="InterPro" id="IPR050314">
    <property type="entry name" value="Glycosyl_Hydrlase_18"/>
</dbReference>
<evidence type="ECO:0000313" key="12">
    <source>
        <dbReference type="Proteomes" id="UP000290288"/>
    </source>
</evidence>
<dbReference type="STRING" id="2316362.A0A4Q2DV54"/>
<dbReference type="GO" id="GO:0000272">
    <property type="term" value="P:polysaccharide catabolic process"/>
    <property type="evidence" value="ECO:0007669"/>
    <property type="project" value="UniProtKB-KW"/>
</dbReference>
<dbReference type="PROSITE" id="PS51910">
    <property type="entry name" value="GH18_2"/>
    <property type="match status" value="1"/>
</dbReference>
<dbReference type="PROSITE" id="PS01095">
    <property type="entry name" value="GH18_1"/>
    <property type="match status" value="1"/>
</dbReference>
<dbReference type="GO" id="GO:0008843">
    <property type="term" value="F:endochitinase activity"/>
    <property type="evidence" value="ECO:0007669"/>
    <property type="project" value="UniProtKB-EC"/>
</dbReference>
<evidence type="ECO:0000256" key="2">
    <source>
        <dbReference type="ARBA" id="ARBA00022801"/>
    </source>
</evidence>
<feature type="domain" description="GH18" evidence="10">
    <location>
        <begin position="92"/>
        <end position="473"/>
    </location>
</feature>
<evidence type="ECO:0000256" key="6">
    <source>
        <dbReference type="ARBA" id="ARBA00023326"/>
    </source>
</evidence>
<evidence type="ECO:0000259" key="10">
    <source>
        <dbReference type="PROSITE" id="PS51910"/>
    </source>
</evidence>
<keyword evidence="12" id="KW-1185">Reference proteome</keyword>
<dbReference type="OrthoDB" id="73875at2759"/>
<evidence type="ECO:0000313" key="11">
    <source>
        <dbReference type="EMBL" id="RXW23242.1"/>
    </source>
</evidence>
<dbReference type="InterPro" id="IPR011583">
    <property type="entry name" value="Chitinase_II/V-like_cat"/>
</dbReference>
<proteinExistence type="inferred from homology"/>
<dbReference type="GO" id="GO:0006032">
    <property type="term" value="P:chitin catabolic process"/>
    <property type="evidence" value="ECO:0007669"/>
    <property type="project" value="UniProtKB-KW"/>
</dbReference>
<keyword evidence="6" id="KW-0624">Polysaccharide degradation</keyword>
<evidence type="ECO:0000256" key="4">
    <source>
        <dbReference type="ARBA" id="ARBA00023277"/>
    </source>
</evidence>
<dbReference type="InterPro" id="IPR001579">
    <property type="entry name" value="Glyco_hydro_18_chit_AS"/>
</dbReference>
<feature type="region of interest" description="Disordered" evidence="9">
    <location>
        <begin position="61"/>
        <end position="86"/>
    </location>
</feature>
<comment type="catalytic activity">
    <reaction evidence="1">
        <text>Random endo-hydrolysis of N-acetyl-beta-D-glucosaminide (1-&gt;4)-beta-linkages in chitin and chitodextrins.</text>
        <dbReference type="EC" id="3.2.1.14"/>
    </reaction>
</comment>
<accession>A0A4Q2DV54</accession>
<dbReference type="InterPro" id="IPR017853">
    <property type="entry name" value="GH"/>
</dbReference>
<feature type="compositionally biased region" description="Low complexity" evidence="9">
    <location>
        <begin position="62"/>
        <end position="86"/>
    </location>
</feature>
<evidence type="ECO:0000256" key="8">
    <source>
        <dbReference type="RuleBase" id="RU004453"/>
    </source>
</evidence>
<evidence type="ECO:0000256" key="7">
    <source>
        <dbReference type="RuleBase" id="RU000489"/>
    </source>
</evidence>
<gene>
    <name evidence="11" type="ORF">EST38_g2610</name>
</gene>
<dbReference type="AlphaFoldDB" id="A0A4Q2DV54"/>
<dbReference type="InterPro" id="IPR001223">
    <property type="entry name" value="Glyco_hydro18_cat"/>
</dbReference>
<sequence>MTRTWHSLGGAVTAALATVTCFGHASAVWIPQYLDPRSAGGQYSASTTAVSSTAWISPGAGTSTESAPVPASPTSTSTTGSSTSNSTLDGKYVASAWYPSWLASTHPPESLPWDKYNMMTFSFATTTSGSTLLSLDSESQALLPKFVQLAKKNNVKALVSIGGWGGSQYFSTDMATGESRSAFVKAVVDLATKYDLDGIDFDWEFPGKQSIGCNVVSPSDTANYLLFLQELRKDPVGAKLILTAAVGLTPWVGQDGTTPVTDVSGFGKVFDFIAIMAYDVWGSWSTSVGPNAPLYDACASTKDGSAESAVAAWSGAGFPVNKIVLGLPAYARSYHVEASNALSGGKLDLYPPFDKAQQPLGEGEKQGQLTADQCGTESGPSGIFNFNGLVTAGFLNAKGAVASGVDYKFDDCSKTAFAYDKSKSVMISYDDAATFAAKGQFIVEKGLKGFSMWHAVGDSNNVLLDAVNSALSH</sequence>
<comment type="similarity">
    <text evidence="8">Belongs to the glycosyl hydrolase 18 family.</text>
</comment>
<dbReference type="SUPFAM" id="SSF54556">
    <property type="entry name" value="Chitinase insertion domain"/>
    <property type="match status" value="1"/>
</dbReference>
<dbReference type="EMBL" id="SDEE01000047">
    <property type="protein sequence ID" value="RXW23242.1"/>
    <property type="molecule type" value="Genomic_DNA"/>
</dbReference>
<evidence type="ECO:0000256" key="3">
    <source>
        <dbReference type="ARBA" id="ARBA00023024"/>
    </source>
</evidence>
<dbReference type="SMART" id="SM00636">
    <property type="entry name" value="Glyco_18"/>
    <property type="match status" value="1"/>
</dbReference>
<evidence type="ECO:0000256" key="9">
    <source>
        <dbReference type="SAM" id="MobiDB-lite"/>
    </source>
</evidence>
<dbReference type="GO" id="GO:0008061">
    <property type="term" value="F:chitin binding"/>
    <property type="evidence" value="ECO:0007669"/>
    <property type="project" value="InterPro"/>
</dbReference>
<protein>
    <recommendedName>
        <fullName evidence="10">GH18 domain-containing protein</fullName>
    </recommendedName>
</protein>
<organism evidence="11 12">
    <name type="scientific">Candolleomyces aberdarensis</name>
    <dbReference type="NCBI Taxonomy" id="2316362"/>
    <lineage>
        <taxon>Eukaryota</taxon>
        <taxon>Fungi</taxon>
        <taxon>Dikarya</taxon>
        <taxon>Basidiomycota</taxon>
        <taxon>Agaricomycotina</taxon>
        <taxon>Agaricomycetes</taxon>
        <taxon>Agaricomycetidae</taxon>
        <taxon>Agaricales</taxon>
        <taxon>Agaricineae</taxon>
        <taxon>Psathyrellaceae</taxon>
        <taxon>Candolleomyces</taxon>
    </lineage>
</organism>
<evidence type="ECO:0000256" key="1">
    <source>
        <dbReference type="ARBA" id="ARBA00000822"/>
    </source>
</evidence>
<dbReference type="Gene3D" id="3.20.20.80">
    <property type="entry name" value="Glycosidases"/>
    <property type="match status" value="2"/>
</dbReference>
<dbReference type="SUPFAM" id="SSF51445">
    <property type="entry name" value="(Trans)glycosidases"/>
    <property type="match status" value="1"/>
</dbReference>
<dbReference type="Proteomes" id="UP000290288">
    <property type="component" value="Unassembled WGS sequence"/>
</dbReference>
<name>A0A4Q2DV54_9AGAR</name>
<dbReference type="PANTHER" id="PTHR11177">
    <property type="entry name" value="CHITINASE"/>
    <property type="match status" value="1"/>
</dbReference>
<keyword evidence="5 7" id="KW-0326">Glycosidase</keyword>
<keyword evidence="2 7" id="KW-0378">Hydrolase</keyword>
<dbReference type="GO" id="GO:0005576">
    <property type="term" value="C:extracellular region"/>
    <property type="evidence" value="ECO:0007669"/>
    <property type="project" value="TreeGrafter"/>
</dbReference>